<protein>
    <submittedName>
        <fullName evidence="2">Uncharacterized protein</fullName>
    </submittedName>
</protein>
<feature type="compositionally biased region" description="Basic residues" evidence="1">
    <location>
        <begin position="82"/>
        <end position="102"/>
    </location>
</feature>
<gene>
    <name evidence="2" type="ORF">BDW02DRAFT_601135</name>
</gene>
<feature type="compositionally biased region" description="Basic and acidic residues" evidence="1">
    <location>
        <begin position="108"/>
        <end position="118"/>
    </location>
</feature>
<dbReference type="EMBL" id="ML975375">
    <property type="protein sequence ID" value="KAF1831048.1"/>
    <property type="molecule type" value="Genomic_DNA"/>
</dbReference>
<feature type="compositionally biased region" description="Low complexity" evidence="1">
    <location>
        <begin position="122"/>
        <end position="134"/>
    </location>
</feature>
<reference evidence="2" key="1">
    <citation type="submission" date="2020-01" db="EMBL/GenBank/DDBJ databases">
        <authorList>
            <consortium name="DOE Joint Genome Institute"/>
            <person name="Haridas S."/>
            <person name="Albert R."/>
            <person name="Binder M."/>
            <person name="Bloem J."/>
            <person name="Labutti K."/>
            <person name="Salamov A."/>
            <person name="Andreopoulos B."/>
            <person name="Baker S.E."/>
            <person name="Barry K."/>
            <person name="Bills G."/>
            <person name="Bluhm B.H."/>
            <person name="Cannon C."/>
            <person name="Castanera R."/>
            <person name="Culley D.E."/>
            <person name="Daum C."/>
            <person name="Ezra D."/>
            <person name="Gonzalez J.B."/>
            <person name="Henrissat B."/>
            <person name="Kuo A."/>
            <person name="Liang C."/>
            <person name="Lipzen A."/>
            <person name="Lutzoni F."/>
            <person name="Magnuson J."/>
            <person name="Mondo S."/>
            <person name="Nolan M."/>
            <person name="Ohm R."/>
            <person name="Pangilinan J."/>
            <person name="Park H.-J."/>
            <person name="Ramirez L."/>
            <person name="Alfaro M."/>
            <person name="Sun H."/>
            <person name="Tritt A."/>
            <person name="Yoshinaga Y."/>
            <person name="Zwiers L.-H."/>
            <person name="Turgeon B.G."/>
            <person name="Goodwin S.B."/>
            <person name="Spatafora J.W."/>
            <person name="Crous P.W."/>
            <person name="Grigoriev I.V."/>
        </authorList>
    </citation>
    <scope>NUCLEOTIDE SEQUENCE</scope>
    <source>
        <strain evidence="2">P77</strain>
    </source>
</reference>
<accession>A0A6A5K150</accession>
<name>A0A6A5K150_9PLEO</name>
<evidence type="ECO:0000313" key="2">
    <source>
        <dbReference type="EMBL" id="KAF1831048.1"/>
    </source>
</evidence>
<proteinExistence type="predicted"/>
<evidence type="ECO:0000256" key="1">
    <source>
        <dbReference type="SAM" id="MobiDB-lite"/>
    </source>
</evidence>
<dbReference type="AlphaFoldDB" id="A0A6A5K150"/>
<dbReference type="OrthoDB" id="3795884at2759"/>
<evidence type="ECO:0000313" key="3">
    <source>
        <dbReference type="Proteomes" id="UP000800040"/>
    </source>
</evidence>
<dbReference type="Proteomes" id="UP000800040">
    <property type="component" value="Unassembled WGS sequence"/>
</dbReference>
<organism evidence="2 3">
    <name type="scientific">Decorospora gaudefroyi</name>
    <dbReference type="NCBI Taxonomy" id="184978"/>
    <lineage>
        <taxon>Eukaryota</taxon>
        <taxon>Fungi</taxon>
        <taxon>Dikarya</taxon>
        <taxon>Ascomycota</taxon>
        <taxon>Pezizomycotina</taxon>
        <taxon>Dothideomycetes</taxon>
        <taxon>Pleosporomycetidae</taxon>
        <taxon>Pleosporales</taxon>
        <taxon>Pleosporineae</taxon>
        <taxon>Pleosporaceae</taxon>
        <taxon>Decorospora</taxon>
    </lineage>
</organism>
<feature type="compositionally biased region" description="Basic residues" evidence="1">
    <location>
        <begin position="1"/>
        <end position="10"/>
    </location>
</feature>
<keyword evidence="3" id="KW-1185">Reference proteome</keyword>
<feature type="region of interest" description="Disordered" evidence="1">
    <location>
        <begin position="1"/>
        <end position="162"/>
    </location>
</feature>
<sequence>MNTTKPKRRGGIAERGSGSLPRTTTTEQLQKHTASDEANDSGYHSDFTLSEPDDLYDIPLSPRSTSPPPLPATPLLQTQQYKHTRSNYDHHRRRRPSLHRKSSWQPNLRRDLELERQRASMRRSSGAEYGASSSEDMESAKRVRRVSTLLHPSSPVMGDCGY</sequence>